<sequence length="372" mass="40574">MGAASSIREHLDAVAVVDHHVHGAFVEPVSRARFEFALNEASTVDLPAWDSVWDTQLGFAIRARCAPLLDLEPHADVDAYWARREELGAAEVARRLTAASGTDAWLVDVGFTEGVCTPEELAAMAGGSSHEIVRLEQVAEVAVAAGGSYAEAFRAELARRLAEPQAVGCKTIVAYRTGFVLDWSAVADAEADALADRWRDAGGLRVDDPRLLVFGIRCAIDAGVPLQFHVGFGDRDERLDHTNPMHLIDLLREHPDAPIALLHCYPFEREAGYLAQGFAGVHMDVGLAINYVGARSRSLIARSLELAPFRKILYSSDAYGPPELHLLGSRLWRDGTASVLEGFVADGDWSERDARRVATLIAADNARRLYRL</sequence>
<protein>
    <submittedName>
        <fullName evidence="2">Amidohydrolase family protein</fullName>
    </submittedName>
</protein>
<dbReference type="EMBL" id="BAAAQT010000008">
    <property type="protein sequence ID" value="GAA2176149.1"/>
    <property type="molecule type" value="Genomic_DNA"/>
</dbReference>
<comment type="caution">
    <text evidence="2">The sequence shown here is derived from an EMBL/GenBank/DDBJ whole genome shotgun (WGS) entry which is preliminary data.</text>
</comment>
<feature type="domain" description="Amidohydrolase-related" evidence="1">
    <location>
        <begin position="145"/>
        <end position="372"/>
    </location>
</feature>
<evidence type="ECO:0000313" key="3">
    <source>
        <dbReference type="Proteomes" id="UP001501599"/>
    </source>
</evidence>
<dbReference type="InterPro" id="IPR006680">
    <property type="entry name" value="Amidohydro-rel"/>
</dbReference>
<proteinExistence type="predicted"/>
<gene>
    <name evidence="2" type="ORF">GCM10009846_28790</name>
</gene>
<dbReference type="Pfam" id="PF04909">
    <property type="entry name" value="Amidohydro_2"/>
    <property type="match status" value="1"/>
</dbReference>
<reference evidence="3" key="1">
    <citation type="journal article" date="2019" name="Int. J. Syst. Evol. Microbiol.">
        <title>The Global Catalogue of Microorganisms (GCM) 10K type strain sequencing project: providing services to taxonomists for standard genome sequencing and annotation.</title>
        <authorList>
            <consortium name="The Broad Institute Genomics Platform"/>
            <consortium name="The Broad Institute Genome Sequencing Center for Infectious Disease"/>
            <person name="Wu L."/>
            <person name="Ma J."/>
        </authorList>
    </citation>
    <scope>NUCLEOTIDE SEQUENCE [LARGE SCALE GENOMIC DNA]</scope>
    <source>
        <strain evidence="3">JCM 16026</strain>
    </source>
</reference>
<keyword evidence="3" id="KW-1185">Reference proteome</keyword>
<organism evidence="2 3">
    <name type="scientific">Agrococcus versicolor</name>
    <dbReference type="NCBI Taxonomy" id="501482"/>
    <lineage>
        <taxon>Bacteria</taxon>
        <taxon>Bacillati</taxon>
        <taxon>Actinomycetota</taxon>
        <taxon>Actinomycetes</taxon>
        <taxon>Micrococcales</taxon>
        <taxon>Microbacteriaceae</taxon>
        <taxon>Agrococcus</taxon>
    </lineage>
</organism>
<dbReference type="Proteomes" id="UP001501599">
    <property type="component" value="Unassembled WGS sequence"/>
</dbReference>
<name>A0ABP5MNE2_9MICO</name>
<dbReference type="RefSeq" id="WP_344345129.1">
    <property type="nucleotide sequence ID" value="NZ_BAAAQT010000008.1"/>
</dbReference>
<accession>A0ABP5MNE2</accession>
<evidence type="ECO:0000313" key="2">
    <source>
        <dbReference type="EMBL" id="GAA2176149.1"/>
    </source>
</evidence>
<dbReference type="SUPFAM" id="SSF51556">
    <property type="entry name" value="Metallo-dependent hydrolases"/>
    <property type="match status" value="1"/>
</dbReference>
<dbReference type="PANTHER" id="PTHR43383:SF2">
    <property type="entry name" value="AMIDOHYDROLASE 2 FAMILY PROTEIN"/>
    <property type="match status" value="1"/>
</dbReference>
<dbReference type="Gene3D" id="3.20.20.140">
    <property type="entry name" value="Metal-dependent hydrolases"/>
    <property type="match status" value="1"/>
</dbReference>
<dbReference type="PANTHER" id="PTHR43383">
    <property type="entry name" value="NODULIN 6"/>
    <property type="match status" value="1"/>
</dbReference>
<dbReference type="InterPro" id="IPR032466">
    <property type="entry name" value="Metal_Hydrolase"/>
</dbReference>
<evidence type="ECO:0000259" key="1">
    <source>
        <dbReference type="Pfam" id="PF04909"/>
    </source>
</evidence>